<reference evidence="2 3" key="1">
    <citation type="submission" date="2022-04" db="EMBL/GenBank/DDBJ databases">
        <title>Genome sequence of soybean root-associated Caulobacter segnis RL271.</title>
        <authorList>
            <person name="Longley R."/>
            <person name="Bonito G."/>
            <person name="Trigodet F."/>
            <person name="Crosson S."/>
            <person name="Fiebig A."/>
        </authorList>
    </citation>
    <scope>NUCLEOTIDE SEQUENCE [LARGE SCALE GENOMIC DNA]</scope>
    <source>
        <strain evidence="2 3">RL271</strain>
    </source>
</reference>
<sequence length="156" mass="15958">MASRIAPVVVLGLLAAGLTGCAHEKVAQDGYHWAYLESAAEAPRLAYGRPNSDDVVLMLSCSPGQDRVDVSAVGLSGGEIVLASGRAESRFAAAQVDDAMAEGGLLEARGKTSAPALDGFRKSGDLALLTKGERHSLAAGSADRGNVKAFFRACGA</sequence>
<proteinExistence type="predicted"/>
<evidence type="ECO:0008006" key="4">
    <source>
        <dbReference type="Google" id="ProtNLM"/>
    </source>
</evidence>
<protein>
    <recommendedName>
        <fullName evidence="4">Lipoprotein</fullName>
    </recommendedName>
</protein>
<organism evidence="2 3">
    <name type="scientific">Caulobacter segnis</name>
    <dbReference type="NCBI Taxonomy" id="88688"/>
    <lineage>
        <taxon>Bacteria</taxon>
        <taxon>Pseudomonadati</taxon>
        <taxon>Pseudomonadota</taxon>
        <taxon>Alphaproteobacteria</taxon>
        <taxon>Caulobacterales</taxon>
        <taxon>Caulobacteraceae</taxon>
        <taxon>Caulobacter</taxon>
    </lineage>
</organism>
<keyword evidence="3" id="KW-1185">Reference proteome</keyword>
<feature type="chain" id="PRO_5046761331" description="Lipoprotein" evidence="1">
    <location>
        <begin position="23"/>
        <end position="156"/>
    </location>
</feature>
<name>A0ABY5A0C7_9CAUL</name>
<keyword evidence="1" id="KW-0732">Signal</keyword>
<feature type="signal peptide" evidence="1">
    <location>
        <begin position="1"/>
        <end position="22"/>
    </location>
</feature>
<dbReference type="EMBL" id="CP096040">
    <property type="protein sequence ID" value="USQ97707.1"/>
    <property type="molecule type" value="Genomic_DNA"/>
</dbReference>
<evidence type="ECO:0000313" key="2">
    <source>
        <dbReference type="EMBL" id="USQ97707.1"/>
    </source>
</evidence>
<gene>
    <name evidence="2" type="ORF">MZV50_09310</name>
</gene>
<evidence type="ECO:0000313" key="3">
    <source>
        <dbReference type="Proteomes" id="UP001057520"/>
    </source>
</evidence>
<evidence type="ECO:0000256" key="1">
    <source>
        <dbReference type="SAM" id="SignalP"/>
    </source>
</evidence>
<dbReference type="PROSITE" id="PS51257">
    <property type="entry name" value="PROKAR_LIPOPROTEIN"/>
    <property type="match status" value="1"/>
</dbReference>
<dbReference type="Proteomes" id="UP001057520">
    <property type="component" value="Chromosome"/>
</dbReference>
<accession>A0ABY5A0C7</accession>